<reference evidence="1 2" key="1">
    <citation type="journal article" date="2012" name="BMC Genomics">
        <title>Comparative genomics of the white-rot fungi, Phanerochaete carnosa and P. chrysosporium, to elucidate the genetic basis of the distinct wood types they colonize.</title>
        <authorList>
            <person name="Suzuki H."/>
            <person name="MacDonald J."/>
            <person name="Syed K."/>
            <person name="Salamov A."/>
            <person name="Hori C."/>
            <person name="Aerts A."/>
            <person name="Henrissat B."/>
            <person name="Wiebenga A."/>
            <person name="vanKuyk P.A."/>
            <person name="Barry K."/>
            <person name="Lindquist E."/>
            <person name="LaButti K."/>
            <person name="Lapidus A."/>
            <person name="Lucas S."/>
            <person name="Coutinho P."/>
            <person name="Gong Y."/>
            <person name="Samejima M."/>
            <person name="Mahadevan R."/>
            <person name="Abou-Zaid M."/>
            <person name="de Vries R.P."/>
            <person name="Igarashi K."/>
            <person name="Yadav J.S."/>
            <person name="Grigoriev I.V."/>
            <person name="Master E.R."/>
        </authorList>
    </citation>
    <scope>NUCLEOTIDE SEQUENCE [LARGE SCALE GENOMIC DNA]</scope>
    <source>
        <strain evidence="1 2">HHB-10118-sp</strain>
    </source>
</reference>
<sequence length="183" mass="19930">MIRCSESRNDEGSSSRYTLALLPSASTMATRWSSPPESVLTSWSMMFSRLIGLTTSVWNCGCMNAALICFRSSIRTVPGNLGEMACGLSETESSWRSVSTSGVSPARRRTNVVFPMPFSPSMTMISESVKLPGSTVSLKPPILSIMISSAVSTILNERDSSRNRKFSVGMKPSKKMLIPSRTE</sequence>
<evidence type="ECO:0000313" key="1">
    <source>
        <dbReference type="EMBL" id="EKM57565.1"/>
    </source>
</evidence>
<dbReference type="OrthoDB" id="2797145at2759"/>
<keyword evidence="2" id="KW-1185">Reference proteome</keyword>
<evidence type="ECO:0000313" key="2">
    <source>
        <dbReference type="Proteomes" id="UP000008370"/>
    </source>
</evidence>
<proteinExistence type="predicted"/>
<accession>K5WE40</accession>
<dbReference type="EMBL" id="JH930470">
    <property type="protein sequence ID" value="EKM57565.1"/>
    <property type="molecule type" value="Genomic_DNA"/>
</dbReference>
<dbReference type="KEGG" id="pco:PHACADRAFT_88964"/>
<gene>
    <name evidence="1" type="ORF">PHACADRAFT_88964</name>
</gene>
<dbReference type="AlphaFoldDB" id="K5WE40"/>
<dbReference type="InParanoid" id="K5WE40"/>
<dbReference type="RefSeq" id="XP_007392913.1">
    <property type="nucleotide sequence ID" value="XM_007392851.1"/>
</dbReference>
<organism evidence="1 2">
    <name type="scientific">Phanerochaete carnosa (strain HHB-10118-sp)</name>
    <name type="common">White-rot fungus</name>
    <name type="synonym">Peniophora carnosa</name>
    <dbReference type="NCBI Taxonomy" id="650164"/>
    <lineage>
        <taxon>Eukaryota</taxon>
        <taxon>Fungi</taxon>
        <taxon>Dikarya</taxon>
        <taxon>Basidiomycota</taxon>
        <taxon>Agaricomycotina</taxon>
        <taxon>Agaricomycetes</taxon>
        <taxon>Polyporales</taxon>
        <taxon>Phanerochaetaceae</taxon>
        <taxon>Phanerochaete</taxon>
    </lineage>
</organism>
<dbReference type="HOGENOM" id="CLU_1636360_0_0_1"/>
<dbReference type="GeneID" id="18920631"/>
<dbReference type="Proteomes" id="UP000008370">
    <property type="component" value="Unassembled WGS sequence"/>
</dbReference>
<protein>
    <submittedName>
        <fullName evidence="1">Uncharacterized protein</fullName>
    </submittedName>
</protein>
<dbReference type="AntiFam" id="ANF00062">
    <property type="entry name" value="Shadow ORF (opposite ABC transporter protein)"/>
</dbReference>
<name>K5WE40_PHACS</name>